<dbReference type="SUPFAM" id="SSF90229">
    <property type="entry name" value="CCCH zinc finger"/>
    <property type="match status" value="1"/>
</dbReference>
<dbReference type="InterPro" id="IPR000571">
    <property type="entry name" value="Znf_CCCH"/>
</dbReference>
<dbReference type="STRING" id="675824.A0A1E3Q3N1"/>
<feature type="domain" description="C3H1-type" evidence="14">
    <location>
        <begin position="169"/>
        <end position="206"/>
    </location>
</feature>
<protein>
    <recommendedName>
        <fullName evidence="4">Zinc finger CCCH domain-containing protein 15</fullName>
    </recommendedName>
</protein>
<reference evidence="15 16" key="1">
    <citation type="journal article" date="2016" name="Proc. Natl. Acad. Sci. U.S.A.">
        <title>Comparative genomics of biotechnologically important yeasts.</title>
        <authorList>
            <person name="Riley R."/>
            <person name="Haridas S."/>
            <person name="Wolfe K.H."/>
            <person name="Lopes M.R."/>
            <person name="Hittinger C.T."/>
            <person name="Goeker M."/>
            <person name="Salamov A.A."/>
            <person name="Wisecaver J.H."/>
            <person name="Long T.M."/>
            <person name="Calvey C.H."/>
            <person name="Aerts A.L."/>
            <person name="Barry K.W."/>
            <person name="Choi C."/>
            <person name="Clum A."/>
            <person name="Coughlan A.Y."/>
            <person name="Deshpande S."/>
            <person name="Douglass A.P."/>
            <person name="Hanson S.J."/>
            <person name="Klenk H.-P."/>
            <person name="LaButti K.M."/>
            <person name="Lapidus A."/>
            <person name="Lindquist E.A."/>
            <person name="Lipzen A.M."/>
            <person name="Meier-Kolthoff J.P."/>
            <person name="Ohm R.A."/>
            <person name="Otillar R.P."/>
            <person name="Pangilinan J.L."/>
            <person name="Peng Y."/>
            <person name="Rokas A."/>
            <person name="Rosa C.A."/>
            <person name="Scheuner C."/>
            <person name="Sibirny A.A."/>
            <person name="Slot J.C."/>
            <person name="Stielow J.B."/>
            <person name="Sun H."/>
            <person name="Kurtzman C.P."/>
            <person name="Blackwell M."/>
            <person name="Grigoriev I.V."/>
            <person name="Jeffries T.W."/>
        </authorList>
    </citation>
    <scope>NUCLEOTIDE SEQUENCE [LARGE SCALE GENOMIC DNA]</scope>
    <source>
        <strain evidence="15 16">NRRL Y-11557</strain>
    </source>
</reference>
<dbReference type="GO" id="GO:0008270">
    <property type="term" value="F:zinc ion binding"/>
    <property type="evidence" value="ECO:0007669"/>
    <property type="project" value="UniProtKB-KW"/>
</dbReference>
<evidence type="ECO:0000256" key="10">
    <source>
        <dbReference type="ARBA" id="ARBA00023054"/>
    </source>
</evidence>
<comment type="similarity">
    <text evidence="3">Belongs to the ZC3H15/TMA46 family.</text>
</comment>
<evidence type="ECO:0000259" key="14">
    <source>
        <dbReference type="PROSITE" id="PS50103"/>
    </source>
</evidence>
<feature type="compositionally biased region" description="Basic and acidic residues" evidence="13">
    <location>
        <begin position="307"/>
        <end position="319"/>
    </location>
</feature>
<evidence type="ECO:0000256" key="2">
    <source>
        <dbReference type="ARBA" id="ARBA00004496"/>
    </source>
</evidence>
<evidence type="ECO:0000256" key="5">
    <source>
        <dbReference type="ARBA" id="ARBA00022490"/>
    </source>
</evidence>
<feature type="zinc finger region" description="C3H1-type" evidence="12">
    <location>
        <begin position="169"/>
        <end position="206"/>
    </location>
</feature>
<keyword evidence="6 12" id="KW-0479">Metal-binding</keyword>
<dbReference type="FunFam" id="4.10.1000.10:FF:000050">
    <property type="entry name" value="AGAP008634-PA"/>
    <property type="match status" value="1"/>
</dbReference>
<evidence type="ECO:0000256" key="7">
    <source>
        <dbReference type="ARBA" id="ARBA00022737"/>
    </source>
</evidence>
<accession>A0A1E3Q3N1</accession>
<keyword evidence="9 12" id="KW-0862">Zinc</keyword>
<dbReference type="GO" id="GO:0005634">
    <property type="term" value="C:nucleus"/>
    <property type="evidence" value="ECO:0007669"/>
    <property type="project" value="UniProtKB-SubCell"/>
</dbReference>
<keyword evidence="11" id="KW-0539">Nucleus</keyword>
<dbReference type="AlphaFoldDB" id="A0A1E3Q3N1"/>
<dbReference type="InterPro" id="IPR036855">
    <property type="entry name" value="Znf_CCCH_sf"/>
</dbReference>
<dbReference type="Proteomes" id="UP000094385">
    <property type="component" value="Unassembled WGS sequence"/>
</dbReference>
<evidence type="ECO:0000256" key="12">
    <source>
        <dbReference type="PROSITE-ProRule" id="PRU00723"/>
    </source>
</evidence>
<dbReference type="OrthoDB" id="278280at2759"/>
<keyword evidence="5" id="KW-0963">Cytoplasm</keyword>
<evidence type="ECO:0000256" key="3">
    <source>
        <dbReference type="ARBA" id="ARBA00010043"/>
    </source>
</evidence>
<dbReference type="Pfam" id="PF16543">
    <property type="entry name" value="DFRP_C"/>
    <property type="match status" value="1"/>
</dbReference>
<evidence type="ECO:0000256" key="11">
    <source>
        <dbReference type="ARBA" id="ARBA00023242"/>
    </source>
</evidence>
<dbReference type="InterPro" id="IPR032378">
    <property type="entry name" value="ZC3H15/TMA46_C"/>
</dbReference>
<keyword evidence="8 12" id="KW-0863">Zinc-finger</keyword>
<dbReference type="EMBL" id="KV454296">
    <property type="protein sequence ID" value="ODQ72094.1"/>
    <property type="molecule type" value="Genomic_DNA"/>
</dbReference>
<evidence type="ECO:0000313" key="16">
    <source>
        <dbReference type="Proteomes" id="UP000094385"/>
    </source>
</evidence>
<keyword evidence="7" id="KW-0677">Repeat</keyword>
<dbReference type="PANTHER" id="PTHR12681">
    <property type="entry name" value="ZINC FINGER-CONTAINING PROTEIN P48ZNF"/>
    <property type="match status" value="1"/>
</dbReference>
<dbReference type="Gene3D" id="4.10.1000.10">
    <property type="entry name" value="Zinc finger, CCCH-type"/>
    <property type="match status" value="1"/>
</dbReference>
<keyword evidence="16" id="KW-1185">Reference proteome</keyword>
<keyword evidence="10" id="KW-0175">Coiled coil</keyword>
<name>A0A1E3Q3N1_LIPST</name>
<feature type="region of interest" description="Disordered" evidence="13">
    <location>
        <begin position="290"/>
        <end position="328"/>
    </location>
</feature>
<sequence length="328" mass="37097">MPPKTAKANKPDRSQIAKKQQAVADKTFGLKNKNKSAKVQKYVQQVESQGVSGLQKKKEADAAQRAAERKAAEKAKAEAAELFKPVLQTQKVPFGVDPKTVLCIYFKQGTCTKGSRCKFSHDLDVERKTQKKDLYTDARESEKADGMETWDDETLRSVVLSKHGNPKVTTNIVCKYFIEAVETKKYGWFWVCPNGGDSCQYKHSLPPGFTLKTNEQKQIERAATANKPTLTLEEFLETERHKLGSNLTPVTLETFTKWKQDRSSKKTAEEELQKKKDEVAHSGKWLFDHGKFDREADGDDGDAWNMDDLRRRAESIDGDRSDDEDVGE</sequence>
<dbReference type="PROSITE" id="PS50103">
    <property type="entry name" value="ZF_C3H1"/>
    <property type="match status" value="2"/>
</dbReference>
<dbReference type="Gene3D" id="6.20.400.10">
    <property type="match status" value="1"/>
</dbReference>
<evidence type="ECO:0000256" key="4">
    <source>
        <dbReference type="ARBA" id="ARBA00015073"/>
    </source>
</evidence>
<feature type="region of interest" description="Disordered" evidence="13">
    <location>
        <begin position="1"/>
        <end position="29"/>
    </location>
</feature>
<dbReference type="GO" id="GO:0002181">
    <property type="term" value="P:cytoplasmic translation"/>
    <property type="evidence" value="ECO:0007669"/>
    <property type="project" value="EnsemblFungi"/>
</dbReference>
<proteinExistence type="inferred from homology"/>
<evidence type="ECO:0000313" key="15">
    <source>
        <dbReference type="EMBL" id="ODQ72094.1"/>
    </source>
</evidence>
<evidence type="ECO:0000256" key="9">
    <source>
        <dbReference type="ARBA" id="ARBA00022833"/>
    </source>
</evidence>
<comment type="subcellular location">
    <subcellularLocation>
        <location evidence="2">Cytoplasm</location>
    </subcellularLocation>
    <subcellularLocation>
        <location evidence="1">Nucleus</location>
    </subcellularLocation>
</comment>
<evidence type="ECO:0000256" key="6">
    <source>
        <dbReference type="ARBA" id="ARBA00022723"/>
    </source>
</evidence>
<dbReference type="Pfam" id="PF00642">
    <property type="entry name" value="zf-CCCH"/>
    <property type="match status" value="1"/>
</dbReference>
<evidence type="ECO:0000256" key="1">
    <source>
        <dbReference type="ARBA" id="ARBA00004123"/>
    </source>
</evidence>
<feature type="domain" description="C3H1-type" evidence="14">
    <location>
        <begin position="97"/>
        <end position="124"/>
    </location>
</feature>
<dbReference type="GO" id="GO:0005829">
    <property type="term" value="C:cytosol"/>
    <property type="evidence" value="ECO:0007669"/>
    <property type="project" value="TreeGrafter"/>
</dbReference>
<dbReference type="PANTHER" id="PTHR12681:SF0">
    <property type="entry name" value="ZINC FINGER CCCH DOMAIN-CONTAINING PROTEIN 15"/>
    <property type="match status" value="1"/>
</dbReference>
<evidence type="ECO:0000256" key="8">
    <source>
        <dbReference type="ARBA" id="ARBA00022771"/>
    </source>
</evidence>
<evidence type="ECO:0000256" key="13">
    <source>
        <dbReference type="SAM" id="MobiDB-lite"/>
    </source>
</evidence>
<gene>
    <name evidence="15" type="ORF">LIPSTDRAFT_54874</name>
</gene>
<dbReference type="SMART" id="SM00356">
    <property type="entry name" value="ZnF_C3H1"/>
    <property type="match status" value="2"/>
</dbReference>
<dbReference type="GO" id="GO:0003729">
    <property type="term" value="F:mRNA binding"/>
    <property type="evidence" value="ECO:0007669"/>
    <property type="project" value="TreeGrafter"/>
</dbReference>
<feature type="zinc finger region" description="C3H1-type" evidence="12">
    <location>
        <begin position="97"/>
        <end position="124"/>
    </location>
</feature>
<organism evidence="15 16">
    <name type="scientific">Lipomyces starkeyi NRRL Y-11557</name>
    <dbReference type="NCBI Taxonomy" id="675824"/>
    <lineage>
        <taxon>Eukaryota</taxon>
        <taxon>Fungi</taxon>
        <taxon>Dikarya</taxon>
        <taxon>Ascomycota</taxon>
        <taxon>Saccharomycotina</taxon>
        <taxon>Lipomycetes</taxon>
        <taxon>Lipomycetales</taxon>
        <taxon>Lipomycetaceae</taxon>
        <taxon>Lipomyces</taxon>
    </lineage>
</organism>